<accession>A0A1M5BBJ3</accession>
<dbReference type="OrthoDB" id="5431039at2"/>
<dbReference type="Proteomes" id="UP000184480">
    <property type="component" value="Unassembled WGS sequence"/>
</dbReference>
<evidence type="ECO:0000313" key="1">
    <source>
        <dbReference type="EMBL" id="SHF39756.1"/>
    </source>
</evidence>
<evidence type="ECO:0008006" key="3">
    <source>
        <dbReference type="Google" id="ProtNLM"/>
    </source>
</evidence>
<evidence type="ECO:0000313" key="2">
    <source>
        <dbReference type="Proteomes" id="UP000184480"/>
    </source>
</evidence>
<protein>
    <recommendedName>
        <fullName evidence="3">Hydrolase</fullName>
    </recommendedName>
</protein>
<dbReference type="PIRSF" id="PIRSF020079">
    <property type="entry name" value="UCP020079"/>
    <property type="match status" value="1"/>
</dbReference>
<dbReference type="AlphaFoldDB" id="A0A1M5BBJ3"/>
<name>A0A1M5BBJ3_9BACT</name>
<dbReference type="NCBIfam" id="NF046079">
    <property type="entry name" value="HAD_phos_BT0820"/>
    <property type="match status" value="1"/>
</dbReference>
<dbReference type="STRING" id="1346286.SAMN05444362_10610"/>
<proteinExistence type="predicted"/>
<reference evidence="2" key="1">
    <citation type="submission" date="2016-11" db="EMBL/GenBank/DDBJ databases">
        <authorList>
            <person name="Varghese N."/>
            <person name="Submissions S."/>
        </authorList>
    </citation>
    <scope>NUCLEOTIDE SEQUENCE [LARGE SCALE GENOMIC DNA]</scope>
    <source>
        <strain evidence="2">DSM 27370</strain>
    </source>
</reference>
<dbReference type="RefSeq" id="WP_062183396.1">
    <property type="nucleotide sequence ID" value="NZ_BBXL01000021.1"/>
</dbReference>
<keyword evidence="2" id="KW-1185">Reference proteome</keyword>
<dbReference type="InterPro" id="IPR036412">
    <property type="entry name" value="HAD-like_sf"/>
</dbReference>
<gene>
    <name evidence="1" type="ORF">SAMN05444362_10610</name>
</gene>
<dbReference type="EMBL" id="FQUC01000006">
    <property type="protein sequence ID" value="SHF39756.1"/>
    <property type="molecule type" value="Genomic_DNA"/>
</dbReference>
<dbReference type="Gene3D" id="3.40.50.1000">
    <property type="entry name" value="HAD superfamily/HAD-like"/>
    <property type="match status" value="1"/>
</dbReference>
<dbReference type="InterPro" id="IPR023214">
    <property type="entry name" value="HAD_sf"/>
</dbReference>
<dbReference type="InterPro" id="IPR016769">
    <property type="entry name" value="Phage_SP01_Orf1"/>
</dbReference>
<organism evidence="1 2">
    <name type="scientific">Dysgonomonas macrotermitis</name>
    <dbReference type="NCBI Taxonomy" id="1346286"/>
    <lineage>
        <taxon>Bacteria</taxon>
        <taxon>Pseudomonadati</taxon>
        <taxon>Bacteroidota</taxon>
        <taxon>Bacteroidia</taxon>
        <taxon>Bacteroidales</taxon>
        <taxon>Dysgonomonadaceae</taxon>
        <taxon>Dysgonomonas</taxon>
    </lineage>
</organism>
<dbReference type="SUPFAM" id="SSF56784">
    <property type="entry name" value="HAD-like"/>
    <property type="match status" value="1"/>
</dbReference>
<sequence>MIIAVDFDGTIVEHEYPKIGRPIPFAIETLLRMQKDGHVLLMWTVRSGPLLQEAIDYCAKKGLVFYAANKNYPEEDPIQAPRKLNAELYIDDRSIGGLPDWGVIYNAVKAAERGEFSFDQIMSAGENQQRSRRKKNFFIRLGEMFERDGY</sequence>